<comment type="subcellular location">
    <subcellularLocation>
        <location evidence="1">Cytoplasm</location>
        <location evidence="1">Cytoskeleton</location>
        <location evidence="1">Flagellum axoneme</location>
    </subcellularLocation>
    <subcellularLocation>
        <location evidence="9">Dynein axonemal particle</location>
    </subcellularLocation>
</comment>
<evidence type="ECO:0000256" key="12">
    <source>
        <dbReference type="PROSITE-ProRule" id="PRU00221"/>
    </source>
</evidence>
<keyword evidence="5" id="KW-0282">Flagellum</keyword>
<dbReference type="PROSITE" id="PS50082">
    <property type="entry name" value="WD_REPEATS_2"/>
    <property type="match status" value="1"/>
</dbReference>
<dbReference type="GO" id="GO:0120293">
    <property type="term" value="C:dynein axonemal particle"/>
    <property type="evidence" value="ECO:0007669"/>
    <property type="project" value="UniProtKB-SubCell"/>
</dbReference>
<reference evidence="14 15" key="1">
    <citation type="submission" date="2019-07" db="EMBL/GenBank/DDBJ databases">
        <title>Draft genome assembly of a fouling barnacle, Amphibalanus amphitrite (Darwin, 1854): The first reference genome for Thecostraca.</title>
        <authorList>
            <person name="Kim W."/>
        </authorList>
    </citation>
    <scope>NUCLEOTIDE SEQUENCE [LARGE SCALE GENOMIC DNA]</scope>
    <source>
        <strain evidence="14">SNU_AA5</strain>
        <tissue evidence="14">Soma without cirri and trophi</tissue>
    </source>
</reference>
<dbReference type="OrthoDB" id="6372332at2759"/>
<dbReference type="PANTHER" id="PTHR12442:SF12">
    <property type="entry name" value="DYNEIN AXONEMAL INTERMEDIATE CHAIN 4"/>
    <property type="match status" value="1"/>
</dbReference>
<evidence type="ECO:0000256" key="11">
    <source>
        <dbReference type="ARBA" id="ARBA00041557"/>
    </source>
</evidence>
<evidence type="ECO:0000256" key="5">
    <source>
        <dbReference type="ARBA" id="ARBA00022846"/>
    </source>
</evidence>
<evidence type="ECO:0000256" key="6">
    <source>
        <dbReference type="ARBA" id="ARBA00023069"/>
    </source>
</evidence>
<evidence type="ECO:0000256" key="10">
    <source>
        <dbReference type="ARBA" id="ARBA00040002"/>
    </source>
</evidence>
<sequence>MQTINEPLKIKGTQASQANKADECDFAAVWDMFDEYKKLEPKEEDEEEDDPLGEDVGGALLRPGGSASAGPAVQSPKQGEAAGDDEEDSSQQVPLDTLSDIQEKTFIMEKALCMNTYQQRLAQFRRMLPGRTEPDEPVAEHSQSVVMVAPHMLHLWNYRCPETSGQRVTCVRWNPANPDLLAVTYGTLQFGAHPGLVCCWSPKNPDHPALIYRTPSGATCCDFATQNAAMLAVGCYDGSLALYSTSQKSDRPVNDCFRGVDKPMGVIWDVQFVLKDQGVGEAKREVLMSISEDGRVLQWNTRQGLQTVPVMSMRRDPSFSTKKENRSRKSDAFISRSAVGLHFSFRPGNTAQYLVATESGTAHLCSTSHSDQYLFTYSGHLAAVYRAHWSPFSADVLVTCSADWSFRIWHADQKVAVIVVQSASRSAINDIQWSPLCATQLALCTDHEVEVWDLAVSTLDPLIVHPNVTRGATNTTLTFGPDGECLMIGDSAGSVAVYQLENLPVAEPDHVEKLEEVVQTQLFRVLSTLREEQEEETDAIAE</sequence>
<dbReference type="Gene3D" id="2.130.10.10">
    <property type="entry name" value="YVTN repeat-like/Quinoprotein amine dehydrogenase"/>
    <property type="match status" value="2"/>
</dbReference>
<dbReference type="AlphaFoldDB" id="A0A6A4V6D4"/>
<dbReference type="GO" id="GO:0005858">
    <property type="term" value="C:axonemal dynein complex"/>
    <property type="evidence" value="ECO:0007669"/>
    <property type="project" value="TreeGrafter"/>
</dbReference>
<dbReference type="InterPro" id="IPR001680">
    <property type="entry name" value="WD40_rpt"/>
</dbReference>
<dbReference type="SUPFAM" id="SSF50978">
    <property type="entry name" value="WD40 repeat-like"/>
    <property type="match status" value="1"/>
</dbReference>
<dbReference type="GO" id="GO:0003341">
    <property type="term" value="P:cilium movement"/>
    <property type="evidence" value="ECO:0007669"/>
    <property type="project" value="TreeGrafter"/>
</dbReference>
<evidence type="ECO:0000256" key="8">
    <source>
        <dbReference type="ARBA" id="ARBA00023273"/>
    </source>
</evidence>
<evidence type="ECO:0000313" key="15">
    <source>
        <dbReference type="Proteomes" id="UP000440578"/>
    </source>
</evidence>
<evidence type="ECO:0000256" key="9">
    <source>
        <dbReference type="ARBA" id="ARBA00024190"/>
    </source>
</evidence>
<dbReference type="PANTHER" id="PTHR12442">
    <property type="entry name" value="DYNEIN INTERMEDIATE CHAIN"/>
    <property type="match status" value="1"/>
</dbReference>
<dbReference type="GO" id="GO:0045504">
    <property type="term" value="F:dynein heavy chain binding"/>
    <property type="evidence" value="ECO:0007669"/>
    <property type="project" value="TreeGrafter"/>
</dbReference>
<gene>
    <name evidence="14" type="primary">WDR78</name>
    <name evidence="14" type="ORF">FJT64_010122</name>
</gene>
<protein>
    <recommendedName>
        <fullName evidence="10">Dynein axonemal intermediate chain 4</fullName>
    </recommendedName>
    <alternativeName>
        <fullName evidence="11">WD repeat-containing protein 78</fullName>
    </alternativeName>
</protein>
<evidence type="ECO:0000256" key="3">
    <source>
        <dbReference type="ARBA" id="ARBA00022574"/>
    </source>
</evidence>
<evidence type="ECO:0000256" key="13">
    <source>
        <dbReference type="SAM" id="MobiDB-lite"/>
    </source>
</evidence>
<dbReference type="InterPro" id="IPR050687">
    <property type="entry name" value="Dynein_IC"/>
</dbReference>
<evidence type="ECO:0000256" key="1">
    <source>
        <dbReference type="ARBA" id="ARBA00004611"/>
    </source>
</evidence>
<keyword evidence="7" id="KW-0206">Cytoskeleton</keyword>
<evidence type="ECO:0000256" key="4">
    <source>
        <dbReference type="ARBA" id="ARBA00022737"/>
    </source>
</evidence>
<comment type="caution">
    <text evidence="14">The sequence shown here is derived from an EMBL/GenBank/DDBJ whole genome shotgun (WGS) entry which is preliminary data.</text>
</comment>
<dbReference type="Proteomes" id="UP000440578">
    <property type="component" value="Unassembled WGS sequence"/>
</dbReference>
<keyword evidence="15" id="KW-1185">Reference proteome</keyword>
<dbReference type="Pfam" id="PF00400">
    <property type="entry name" value="WD40"/>
    <property type="match status" value="1"/>
</dbReference>
<dbReference type="GO" id="GO:0045503">
    <property type="term" value="F:dynein light chain binding"/>
    <property type="evidence" value="ECO:0007669"/>
    <property type="project" value="TreeGrafter"/>
</dbReference>
<dbReference type="InterPro" id="IPR015943">
    <property type="entry name" value="WD40/YVTN_repeat-like_dom_sf"/>
</dbReference>
<evidence type="ECO:0000256" key="2">
    <source>
        <dbReference type="ARBA" id="ARBA00022490"/>
    </source>
</evidence>
<keyword evidence="2" id="KW-0963">Cytoplasm</keyword>
<feature type="compositionally biased region" description="Acidic residues" evidence="13">
    <location>
        <begin position="42"/>
        <end position="53"/>
    </location>
</feature>
<name>A0A6A4V6D4_AMPAM</name>
<accession>A0A6A4V6D4</accession>
<feature type="repeat" description="WD" evidence="12">
    <location>
        <begin position="377"/>
        <end position="419"/>
    </location>
</feature>
<proteinExistence type="predicted"/>
<feature type="region of interest" description="Disordered" evidence="13">
    <location>
        <begin position="1"/>
        <end position="20"/>
    </location>
</feature>
<dbReference type="InterPro" id="IPR036322">
    <property type="entry name" value="WD40_repeat_dom_sf"/>
</dbReference>
<evidence type="ECO:0000313" key="14">
    <source>
        <dbReference type="EMBL" id="KAF0291817.1"/>
    </source>
</evidence>
<keyword evidence="3 12" id="KW-0853">WD repeat</keyword>
<organism evidence="14 15">
    <name type="scientific">Amphibalanus amphitrite</name>
    <name type="common">Striped barnacle</name>
    <name type="synonym">Balanus amphitrite</name>
    <dbReference type="NCBI Taxonomy" id="1232801"/>
    <lineage>
        <taxon>Eukaryota</taxon>
        <taxon>Metazoa</taxon>
        <taxon>Ecdysozoa</taxon>
        <taxon>Arthropoda</taxon>
        <taxon>Crustacea</taxon>
        <taxon>Multicrustacea</taxon>
        <taxon>Cirripedia</taxon>
        <taxon>Thoracica</taxon>
        <taxon>Thoracicalcarea</taxon>
        <taxon>Balanomorpha</taxon>
        <taxon>Balanoidea</taxon>
        <taxon>Balanidae</taxon>
        <taxon>Amphibalaninae</taxon>
        <taxon>Amphibalanus</taxon>
    </lineage>
</organism>
<keyword evidence="4" id="KW-0677">Repeat</keyword>
<dbReference type="SMART" id="SM00320">
    <property type="entry name" value="WD40"/>
    <property type="match status" value="5"/>
</dbReference>
<feature type="region of interest" description="Disordered" evidence="13">
    <location>
        <begin position="37"/>
        <end position="96"/>
    </location>
</feature>
<evidence type="ECO:0000256" key="7">
    <source>
        <dbReference type="ARBA" id="ARBA00023212"/>
    </source>
</evidence>
<keyword evidence="8" id="KW-0966">Cell projection</keyword>
<keyword evidence="6" id="KW-0969">Cilium</keyword>
<dbReference type="EMBL" id="VIIS01001854">
    <property type="protein sequence ID" value="KAF0291817.1"/>
    <property type="molecule type" value="Genomic_DNA"/>
</dbReference>